<dbReference type="PANTHER" id="PTHR46910">
    <property type="entry name" value="TRANSCRIPTION FACTOR PDR1"/>
    <property type="match status" value="1"/>
</dbReference>
<evidence type="ECO:0008006" key="4">
    <source>
        <dbReference type="Google" id="ProtNLM"/>
    </source>
</evidence>
<evidence type="ECO:0000313" key="3">
    <source>
        <dbReference type="Proteomes" id="UP000557566"/>
    </source>
</evidence>
<comment type="caution">
    <text evidence="2">The sequence shown here is derived from an EMBL/GenBank/DDBJ whole genome shotgun (WGS) entry which is preliminary data.</text>
</comment>
<sequence>MESSQPSRAASTLVGSVIFIYNVGFSECAIHAEPERSAAAENDHGARIASGSASSVYGLDKARNQVRPPTCKCPFVWRGSKEKNQRDERLTRSMFIRHHALGSVEARLERIENGLLGIEQTIARLGGSRPGLAPPSPTSSHLPDNWPSVLPPAVSSGVPTNKPGSRRFVHKGEGSWERYTGPTALGSLICDANEFILDPLLDSGGPAARDAASYAHELLDALFGAGPGPETGQDDVPPELPPMAMVEAMMEPYFETINVHVPIWTRSSFRKLGDLYQASGGGEDSAYIVCANNLVLLALTAQSVRLQCRRRADTSMVGHRTSTMELDLIRTFLLNARRALNIMDQLFTPSLANIQAFLSMCLVAQQYFGEDTLAFLVRQAVHLAQSAGLCFSLSSEEASTIGLVDAEERRNMLRSLCILSASASWWSGIGSNILWAEVAAASTKGFIGTAGSPVESPGDLRCRLALARIEDELFKLAYSPAHGGKQPYEIKHGVGMLLKQLEEWWSDFGDGHELPRRPTLEWDDDFLASASCISIEGAIRLHTLRILMKWSLSDGYDESCGTLTDSRCCLRLFIRALLGGESDLEHYAALPRLLTMYPPVAFLHLSIHVVRNRGSSTTTNTDGGLATSDLQLLQTFAHGVLHVADLGFGVNSTIGRLRKFGVIVADVAAACGGSHARAQTPRPDACLQSVKDGEVDIDVLFQQYSVQSLPYEFDMDSL</sequence>
<keyword evidence="1" id="KW-0539">Nucleus</keyword>
<proteinExistence type="predicted"/>
<dbReference type="InterPro" id="IPR050987">
    <property type="entry name" value="AtrR-like"/>
</dbReference>
<dbReference type="CDD" id="cd12148">
    <property type="entry name" value="fungal_TF_MHR"/>
    <property type="match status" value="1"/>
</dbReference>
<dbReference type="Proteomes" id="UP000557566">
    <property type="component" value="Unassembled WGS sequence"/>
</dbReference>
<accession>A0A8H4LW21</accession>
<dbReference type="AlphaFoldDB" id="A0A8H4LW21"/>
<evidence type="ECO:0000313" key="2">
    <source>
        <dbReference type="EMBL" id="KAF4506548.1"/>
    </source>
</evidence>
<dbReference type="EMBL" id="JAAVMX010000007">
    <property type="protein sequence ID" value="KAF4506548.1"/>
    <property type="molecule type" value="Genomic_DNA"/>
</dbReference>
<gene>
    <name evidence="2" type="ORF">G6O67_006622</name>
</gene>
<keyword evidence="3" id="KW-1185">Reference proteome</keyword>
<dbReference type="OrthoDB" id="103819at2759"/>
<dbReference type="PANTHER" id="PTHR46910:SF1">
    <property type="entry name" value="MISCELLANEOUS ZN(II)2CYS6 TRANSCRIPTION FACTOR (EUROFUNG)-RELATED"/>
    <property type="match status" value="1"/>
</dbReference>
<organism evidence="2 3">
    <name type="scientific">Ophiocordyceps sinensis</name>
    <dbReference type="NCBI Taxonomy" id="72228"/>
    <lineage>
        <taxon>Eukaryota</taxon>
        <taxon>Fungi</taxon>
        <taxon>Dikarya</taxon>
        <taxon>Ascomycota</taxon>
        <taxon>Pezizomycotina</taxon>
        <taxon>Sordariomycetes</taxon>
        <taxon>Hypocreomycetidae</taxon>
        <taxon>Hypocreales</taxon>
        <taxon>Ophiocordycipitaceae</taxon>
        <taxon>Ophiocordyceps</taxon>
    </lineage>
</organism>
<evidence type="ECO:0000256" key="1">
    <source>
        <dbReference type="ARBA" id="ARBA00023242"/>
    </source>
</evidence>
<name>A0A8H4LW21_9HYPO</name>
<reference evidence="2 3" key="1">
    <citation type="journal article" date="2020" name="Genome Biol. Evol.">
        <title>A new high-quality draft genome assembly of the Chinese cordyceps Ophiocordyceps sinensis.</title>
        <authorList>
            <person name="Shu R."/>
            <person name="Zhang J."/>
            <person name="Meng Q."/>
            <person name="Zhang H."/>
            <person name="Zhou G."/>
            <person name="Li M."/>
            <person name="Wu P."/>
            <person name="Zhao Y."/>
            <person name="Chen C."/>
            <person name="Qin Q."/>
        </authorList>
    </citation>
    <scope>NUCLEOTIDE SEQUENCE [LARGE SCALE GENOMIC DNA]</scope>
    <source>
        <strain evidence="2 3">IOZ07</strain>
    </source>
</reference>
<protein>
    <recommendedName>
        <fullName evidence="4">Transcription factor domain-containing protein</fullName>
    </recommendedName>
</protein>
<dbReference type="GO" id="GO:0003700">
    <property type="term" value="F:DNA-binding transcription factor activity"/>
    <property type="evidence" value="ECO:0007669"/>
    <property type="project" value="InterPro"/>
</dbReference>